<proteinExistence type="predicted"/>
<dbReference type="EMBL" id="JAIWYP010000001">
    <property type="protein sequence ID" value="KAH3887889.1"/>
    <property type="molecule type" value="Genomic_DNA"/>
</dbReference>
<gene>
    <name evidence="1" type="ORF">DPMN_011911</name>
</gene>
<organism evidence="1 2">
    <name type="scientific">Dreissena polymorpha</name>
    <name type="common">Zebra mussel</name>
    <name type="synonym">Mytilus polymorpha</name>
    <dbReference type="NCBI Taxonomy" id="45954"/>
    <lineage>
        <taxon>Eukaryota</taxon>
        <taxon>Metazoa</taxon>
        <taxon>Spiralia</taxon>
        <taxon>Lophotrochozoa</taxon>
        <taxon>Mollusca</taxon>
        <taxon>Bivalvia</taxon>
        <taxon>Autobranchia</taxon>
        <taxon>Heteroconchia</taxon>
        <taxon>Euheterodonta</taxon>
        <taxon>Imparidentia</taxon>
        <taxon>Neoheterodontei</taxon>
        <taxon>Myida</taxon>
        <taxon>Dreissenoidea</taxon>
        <taxon>Dreissenidae</taxon>
        <taxon>Dreissena</taxon>
    </lineage>
</organism>
<evidence type="ECO:0000313" key="1">
    <source>
        <dbReference type="EMBL" id="KAH3887889.1"/>
    </source>
</evidence>
<evidence type="ECO:0000313" key="2">
    <source>
        <dbReference type="Proteomes" id="UP000828390"/>
    </source>
</evidence>
<name>A0A9D4N601_DREPO</name>
<dbReference type="AlphaFoldDB" id="A0A9D4N601"/>
<accession>A0A9D4N601</accession>
<reference evidence="1" key="2">
    <citation type="submission" date="2020-11" db="EMBL/GenBank/DDBJ databases">
        <authorList>
            <person name="McCartney M.A."/>
            <person name="Auch B."/>
            <person name="Kono T."/>
            <person name="Mallez S."/>
            <person name="Becker A."/>
            <person name="Gohl D.M."/>
            <person name="Silverstein K.A.T."/>
            <person name="Koren S."/>
            <person name="Bechman K.B."/>
            <person name="Herman A."/>
            <person name="Abrahante J.E."/>
            <person name="Garbe J."/>
        </authorList>
    </citation>
    <scope>NUCLEOTIDE SEQUENCE</scope>
    <source>
        <strain evidence="1">Duluth1</strain>
        <tissue evidence="1">Whole animal</tissue>
    </source>
</reference>
<reference evidence="1" key="1">
    <citation type="journal article" date="2019" name="bioRxiv">
        <title>The Genome of the Zebra Mussel, Dreissena polymorpha: A Resource for Invasive Species Research.</title>
        <authorList>
            <person name="McCartney M.A."/>
            <person name="Auch B."/>
            <person name="Kono T."/>
            <person name="Mallez S."/>
            <person name="Zhang Y."/>
            <person name="Obille A."/>
            <person name="Becker A."/>
            <person name="Abrahante J.E."/>
            <person name="Garbe J."/>
            <person name="Badalamenti J.P."/>
            <person name="Herman A."/>
            <person name="Mangelson H."/>
            <person name="Liachko I."/>
            <person name="Sullivan S."/>
            <person name="Sone E.D."/>
            <person name="Koren S."/>
            <person name="Silverstein K.A.T."/>
            <person name="Beckman K.B."/>
            <person name="Gohl D.M."/>
        </authorList>
    </citation>
    <scope>NUCLEOTIDE SEQUENCE</scope>
    <source>
        <strain evidence="1">Duluth1</strain>
        <tissue evidence="1">Whole animal</tissue>
    </source>
</reference>
<dbReference type="Proteomes" id="UP000828390">
    <property type="component" value="Unassembled WGS sequence"/>
</dbReference>
<sequence length="173" mass="18913">MNGSLKQLGLTRTVRKYERVKEREPIPNGVLAIKQGLHHVNDATKIGYINDNRILHNSAKTNISQKHAPEKHMKANGELHAVDRDCGATGVEKHEDIASDATLDSNGLHSNDSEVDGLNICFYKLKSPSVQALVAYSAISNMSLEVHQSPSVQSLVAYSAISNMSLEVHECSL</sequence>
<keyword evidence="2" id="KW-1185">Reference proteome</keyword>
<comment type="caution">
    <text evidence="1">The sequence shown here is derived from an EMBL/GenBank/DDBJ whole genome shotgun (WGS) entry which is preliminary data.</text>
</comment>
<protein>
    <submittedName>
        <fullName evidence="1">Uncharacterized protein</fullName>
    </submittedName>
</protein>